<dbReference type="InterPro" id="IPR003593">
    <property type="entry name" value="AAA+_ATPase"/>
</dbReference>
<evidence type="ECO:0000313" key="3">
    <source>
        <dbReference type="Proteomes" id="UP000198784"/>
    </source>
</evidence>
<dbReference type="OrthoDB" id="9781481at2"/>
<dbReference type="GO" id="GO:0016887">
    <property type="term" value="F:ATP hydrolysis activity"/>
    <property type="evidence" value="ECO:0007669"/>
    <property type="project" value="InterPro"/>
</dbReference>
<dbReference type="PANTHER" id="PTHR37291:SF1">
    <property type="entry name" value="TYPE IV METHYL-DIRECTED RESTRICTION ENZYME ECOKMCRB SUBUNIT"/>
    <property type="match status" value="1"/>
</dbReference>
<dbReference type="STRING" id="289003.SAMN05216190_12960"/>
<sequence>MKYFDISTIRAAIEHLQHYSANWLLPAFVFAANDVGTEELVDMSKKRGTDQFLDRYFHGDLLDLPRLAKGNSLLRPRLQGVTWDRGDFADDYIIQQDTKMWGNLFSSRGYREMRLKGYIGGEKNLTILTDTFQDKFEEMIPDSFRFEYFLIWLYAFRGFPDEISSWQDLYDFFLSNELHLQEFKEAYRSRFCINIQPVDWPELLTERPSNEDLLNSLAPKLVSFIAGATTEAVPSQVTNSLISSDDPVFAEVLGAIDAGESYSFLLTGPPGTGKTRYARQLANKLTEGDESQTLFMQFHPAIGYDDFVEGFRPGKSDDGKGIRYDLAPRLFLRFAQDAARNPEKKFVAVIDELNRGDVARIFGEVLTYLEVDYRDVEFTLPFSGDKAKLPSNLILICTANPYDRSVTDLDDALLRRFWVIEVEPNEAALRLHLQEQGVDVGVINRTAQAFNIFNASFPNGFGHSNFLKVRSIEDLSSVWSGRVRLPLRRAFIHDTPQFNAVADSIEALLRTSGDAEGDALREQEV</sequence>
<dbReference type="EMBL" id="FOWX01000029">
    <property type="protein sequence ID" value="SFQ03930.1"/>
    <property type="molecule type" value="Genomic_DNA"/>
</dbReference>
<dbReference type="InterPro" id="IPR011704">
    <property type="entry name" value="ATPase_dyneun-rel_AAA"/>
</dbReference>
<dbReference type="AlphaFoldDB" id="A0A1I5V928"/>
<feature type="domain" description="AAA+ ATPase" evidence="1">
    <location>
        <begin position="260"/>
        <end position="429"/>
    </location>
</feature>
<dbReference type="Pfam" id="PF07728">
    <property type="entry name" value="AAA_5"/>
    <property type="match status" value="1"/>
</dbReference>
<evidence type="ECO:0000259" key="1">
    <source>
        <dbReference type="SMART" id="SM00382"/>
    </source>
</evidence>
<dbReference type="SMART" id="SM00382">
    <property type="entry name" value="AAA"/>
    <property type="match status" value="1"/>
</dbReference>
<gene>
    <name evidence="2" type="ORF">SAMN05216190_12960</name>
</gene>
<keyword evidence="3" id="KW-1185">Reference proteome</keyword>
<dbReference type="GO" id="GO:0005524">
    <property type="term" value="F:ATP binding"/>
    <property type="evidence" value="ECO:0007669"/>
    <property type="project" value="InterPro"/>
</dbReference>
<name>A0A1I5V928_9PSED</name>
<dbReference type="CDD" id="cd00009">
    <property type="entry name" value="AAA"/>
    <property type="match status" value="1"/>
</dbReference>
<dbReference type="Proteomes" id="UP000198784">
    <property type="component" value="Unassembled WGS sequence"/>
</dbReference>
<dbReference type="InterPro" id="IPR027417">
    <property type="entry name" value="P-loop_NTPase"/>
</dbReference>
<reference evidence="3" key="1">
    <citation type="submission" date="2016-10" db="EMBL/GenBank/DDBJ databases">
        <authorList>
            <person name="Varghese N."/>
            <person name="Submissions S."/>
        </authorList>
    </citation>
    <scope>NUCLEOTIDE SEQUENCE [LARGE SCALE GENOMIC DNA]</scope>
    <source>
        <strain evidence="3">DSM 17834</strain>
    </source>
</reference>
<organism evidence="2 3">
    <name type="scientific">Pseudomonas borbori</name>
    <dbReference type="NCBI Taxonomy" id="289003"/>
    <lineage>
        <taxon>Bacteria</taxon>
        <taxon>Pseudomonadati</taxon>
        <taxon>Pseudomonadota</taxon>
        <taxon>Gammaproteobacteria</taxon>
        <taxon>Pseudomonadales</taxon>
        <taxon>Pseudomonadaceae</taxon>
        <taxon>Pseudomonas</taxon>
    </lineage>
</organism>
<accession>A0A1I5V928</accession>
<evidence type="ECO:0000313" key="2">
    <source>
        <dbReference type="EMBL" id="SFQ03930.1"/>
    </source>
</evidence>
<dbReference type="SUPFAM" id="SSF52540">
    <property type="entry name" value="P-loop containing nucleoside triphosphate hydrolases"/>
    <property type="match status" value="1"/>
</dbReference>
<proteinExistence type="predicted"/>
<dbReference type="InterPro" id="IPR052934">
    <property type="entry name" value="Methyl-DNA_Rec/Restrict_Enz"/>
</dbReference>
<dbReference type="Gene3D" id="3.40.50.300">
    <property type="entry name" value="P-loop containing nucleotide triphosphate hydrolases"/>
    <property type="match status" value="1"/>
</dbReference>
<protein>
    <submittedName>
        <fullName evidence="2">5-methylcytosine-specific restriction enzyme B</fullName>
    </submittedName>
</protein>
<dbReference type="RefSeq" id="WP_090504039.1">
    <property type="nucleotide sequence ID" value="NZ_FOWX01000029.1"/>
</dbReference>
<dbReference type="PANTHER" id="PTHR37291">
    <property type="entry name" value="5-METHYLCYTOSINE-SPECIFIC RESTRICTION ENZYME B"/>
    <property type="match status" value="1"/>
</dbReference>